<name>A0A9P8RY20_9EUKA</name>
<dbReference type="InterPro" id="IPR023780">
    <property type="entry name" value="Chromo_domain"/>
</dbReference>
<sequence>MTEFTIRIHFSMEEQTLDINQLLTNQLQIISNSAIYFTPILTTQQILSEEKIIYPCTERIEGFEEIYAIIPPQLSNLLSTISPQQTFIPQIQFDMIVEKAENQYLLAPTYVSQIENKYSVCLRNIPFIFTYIPESPFSALYKSAMRLRVEDLKPDILQSYFSGDFSSDYYYPPRILSYKYKMFLKKEFSDSISRLNQIFHLVEQDFIYLKSQDTLPINSRLYLPFYSKIMIFKQLHIFQYIKKQYKIYVILSNLQKEIYIDMDNTLTVEKFYSVYLNTVLYRCYYYNFQSQYQLIDENLQIINTNLPQTFYLRQIQADNQSLQMKQIRLEVDISVLKWQKMQSISNLPQKNWKFDLRTYLVQCDESQFNPQISYNGLCKYREVPFAEEQFCLTDSEKNDIFTEFHNKRQYKPQKQAYLKNAYEIEYIVARKPLHQKQSKFYPNIQHQQFLIHWVGYRIQDRTWEPEENVLENCCAVIAFNQVFGQLDKNSVNGLLDEQNLEEIQVNLVKLQEKIYNEQ</sequence>
<dbReference type="KEGG" id="ssao:94299344"/>
<dbReference type="Proteomes" id="UP000018208">
    <property type="component" value="Unassembled WGS sequence"/>
</dbReference>
<evidence type="ECO:0000313" key="3">
    <source>
        <dbReference type="Proteomes" id="UP000018208"/>
    </source>
</evidence>
<reference evidence="2 3" key="1">
    <citation type="journal article" date="2014" name="PLoS Genet.">
        <title>The Genome of Spironucleus salmonicida Highlights a Fish Pathogen Adapted to Fluctuating Environments.</title>
        <authorList>
            <person name="Xu F."/>
            <person name="Jerlstrom-Hultqvist J."/>
            <person name="Einarsson E."/>
            <person name="Astvaldsson A."/>
            <person name="Svard S.G."/>
            <person name="Andersson J.O."/>
        </authorList>
    </citation>
    <scope>NUCLEOTIDE SEQUENCE [LARGE SCALE GENOMIC DNA]</scope>
    <source>
        <strain evidence="2 3">ATCC 50377</strain>
    </source>
</reference>
<evidence type="ECO:0000313" key="2">
    <source>
        <dbReference type="EMBL" id="KAH0573201.1"/>
    </source>
</evidence>
<gene>
    <name evidence="2" type="ORF">SS50377_25321</name>
</gene>
<dbReference type="RefSeq" id="XP_067763974.1">
    <property type="nucleotide sequence ID" value="XM_067909153.1"/>
</dbReference>
<comment type="caution">
    <text evidence="2">The sequence shown here is derived from an EMBL/GenBank/DDBJ whole genome shotgun (WGS) entry which is preliminary data.</text>
</comment>
<dbReference type="InterPro" id="IPR016197">
    <property type="entry name" value="Chromo-like_dom_sf"/>
</dbReference>
<organism evidence="2 3">
    <name type="scientific">Spironucleus salmonicida</name>
    <dbReference type="NCBI Taxonomy" id="348837"/>
    <lineage>
        <taxon>Eukaryota</taxon>
        <taxon>Metamonada</taxon>
        <taxon>Diplomonadida</taxon>
        <taxon>Hexamitidae</taxon>
        <taxon>Hexamitinae</taxon>
        <taxon>Spironucleus</taxon>
    </lineage>
</organism>
<dbReference type="Gene3D" id="2.40.50.40">
    <property type="match status" value="1"/>
</dbReference>
<protein>
    <submittedName>
        <fullName evidence="2">Chromodomain-containing protein</fullName>
    </submittedName>
</protein>
<dbReference type="SMART" id="SM00298">
    <property type="entry name" value="CHROMO"/>
    <property type="match status" value="1"/>
</dbReference>
<dbReference type="OrthoDB" id="433924at2759"/>
<accession>A0A9P8RY20</accession>
<keyword evidence="3" id="KW-1185">Reference proteome</keyword>
<evidence type="ECO:0000259" key="1">
    <source>
        <dbReference type="PROSITE" id="PS50013"/>
    </source>
</evidence>
<dbReference type="GeneID" id="94299344"/>
<dbReference type="PROSITE" id="PS50013">
    <property type="entry name" value="CHROMO_2"/>
    <property type="match status" value="1"/>
</dbReference>
<dbReference type="Pfam" id="PF00385">
    <property type="entry name" value="Chromo"/>
    <property type="match status" value="1"/>
</dbReference>
<dbReference type="AlphaFoldDB" id="A0A9P8RY20"/>
<dbReference type="InterPro" id="IPR000953">
    <property type="entry name" value="Chromo/chromo_shadow_dom"/>
</dbReference>
<proteinExistence type="predicted"/>
<dbReference type="SUPFAM" id="SSF54160">
    <property type="entry name" value="Chromo domain-like"/>
    <property type="match status" value="1"/>
</dbReference>
<feature type="domain" description="Chromo" evidence="1">
    <location>
        <begin position="422"/>
        <end position="473"/>
    </location>
</feature>
<dbReference type="EMBL" id="AUWU02000005">
    <property type="protein sequence ID" value="KAH0573201.1"/>
    <property type="molecule type" value="Genomic_DNA"/>
</dbReference>
<dbReference type="CDD" id="cd00024">
    <property type="entry name" value="CD_CSD"/>
    <property type="match status" value="1"/>
</dbReference>